<dbReference type="Proteomes" id="UP001501444">
    <property type="component" value="Unassembled WGS sequence"/>
</dbReference>
<proteinExistence type="predicted"/>
<evidence type="ECO:0000313" key="2">
    <source>
        <dbReference type="EMBL" id="GAA2377102.1"/>
    </source>
</evidence>
<name>A0ABN3HEW9_9ACTN</name>
<organism evidence="2 3">
    <name type="scientific">Dactylosporangium salmoneum</name>
    <dbReference type="NCBI Taxonomy" id="53361"/>
    <lineage>
        <taxon>Bacteria</taxon>
        <taxon>Bacillati</taxon>
        <taxon>Actinomycetota</taxon>
        <taxon>Actinomycetes</taxon>
        <taxon>Micromonosporales</taxon>
        <taxon>Micromonosporaceae</taxon>
        <taxon>Dactylosporangium</taxon>
    </lineage>
</organism>
<sequence>MHPRTYTQTLTYTRVGAIADQVQHLLRISGAGRAQIDRILQGMRCTPPDIAAVGVFCLDGHRERVLEIVLAVDWEAHAQYVQTDPNLTSNRPGWDLEDDLLIGPEAYLAGDRLSKFLRQADSIGEEVRTAHWVQFTPRVLADAELHRRLCALHGLEEGTDLPAWRGGEPREQAPRQFEDLPELSLTQRHAARRQ</sequence>
<feature type="compositionally biased region" description="Basic and acidic residues" evidence="1">
    <location>
        <begin position="167"/>
        <end position="178"/>
    </location>
</feature>
<feature type="region of interest" description="Disordered" evidence="1">
    <location>
        <begin position="160"/>
        <end position="194"/>
    </location>
</feature>
<evidence type="ECO:0000313" key="3">
    <source>
        <dbReference type="Proteomes" id="UP001501444"/>
    </source>
</evidence>
<evidence type="ECO:0000256" key="1">
    <source>
        <dbReference type="SAM" id="MobiDB-lite"/>
    </source>
</evidence>
<gene>
    <name evidence="2" type="ORF">GCM10010170_081730</name>
</gene>
<comment type="caution">
    <text evidence="2">The sequence shown here is derived from an EMBL/GenBank/DDBJ whole genome shotgun (WGS) entry which is preliminary data.</text>
</comment>
<protein>
    <submittedName>
        <fullName evidence="2">Uncharacterized protein</fullName>
    </submittedName>
</protein>
<keyword evidence="3" id="KW-1185">Reference proteome</keyword>
<reference evidence="2 3" key="1">
    <citation type="journal article" date="2019" name="Int. J. Syst. Evol. Microbiol.">
        <title>The Global Catalogue of Microorganisms (GCM) 10K type strain sequencing project: providing services to taxonomists for standard genome sequencing and annotation.</title>
        <authorList>
            <consortium name="The Broad Institute Genomics Platform"/>
            <consortium name="The Broad Institute Genome Sequencing Center for Infectious Disease"/>
            <person name="Wu L."/>
            <person name="Ma J."/>
        </authorList>
    </citation>
    <scope>NUCLEOTIDE SEQUENCE [LARGE SCALE GENOMIC DNA]</scope>
    <source>
        <strain evidence="2 3">JCM 3272</strain>
    </source>
</reference>
<accession>A0ABN3HEW9</accession>
<dbReference type="RefSeq" id="WP_344618024.1">
    <property type="nucleotide sequence ID" value="NZ_BAAARV010000081.1"/>
</dbReference>
<dbReference type="EMBL" id="BAAARV010000081">
    <property type="protein sequence ID" value="GAA2377102.1"/>
    <property type="molecule type" value="Genomic_DNA"/>
</dbReference>